<proteinExistence type="predicted"/>
<name>A0A8S5R9B7_9VIRU</name>
<sequence length="44" mass="5250">MRAQNPQAARIMPIILKVLAFFITIRKKIKSYKYITICYINITY</sequence>
<protein>
    <submittedName>
        <fullName evidence="1">Uncharacterized protein</fullName>
    </submittedName>
</protein>
<dbReference type="EMBL" id="BK015840">
    <property type="protein sequence ID" value="DAE27572.1"/>
    <property type="molecule type" value="Genomic_DNA"/>
</dbReference>
<accession>A0A8S5R9B7</accession>
<organism evidence="1">
    <name type="scientific">virus sp. ct1Uu26</name>
    <dbReference type="NCBI Taxonomy" id="2826789"/>
    <lineage>
        <taxon>Viruses</taxon>
    </lineage>
</organism>
<reference evidence="1" key="1">
    <citation type="journal article" date="2021" name="Proc. Natl. Acad. Sci. U.S.A.">
        <title>A Catalog of Tens of Thousands of Viruses from Human Metagenomes Reveals Hidden Associations with Chronic Diseases.</title>
        <authorList>
            <person name="Tisza M.J."/>
            <person name="Buck C.B."/>
        </authorList>
    </citation>
    <scope>NUCLEOTIDE SEQUENCE</scope>
    <source>
        <strain evidence="1">Ct1Uu26</strain>
    </source>
</reference>
<evidence type="ECO:0000313" key="1">
    <source>
        <dbReference type="EMBL" id="DAE27572.1"/>
    </source>
</evidence>